<sequence length="218" mass="25013">MTYSDAVGIVDLLLSVLTISFALYLYFKDPLKRWRFLGYRTTIIMAIFDPATKDVLLVNHEFGGWQLIQSGLVGDDILAQLSRGIPREINVSADHFDLRFVRTLGTVRNNRTEVVKKSTIGYVSLFNSARGKGYIAAYISCNRKDVEEHMTPGFSILEAQFVPTPKVMETIFSSGYFSSHDYKRGMYAQIIDDITNYVETRTRTVERLTRKSFYQHQH</sequence>
<proteinExistence type="predicted"/>
<evidence type="ECO:0000313" key="2">
    <source>
        <dbReference type="EMBL" id="KKT83003.1"/>
    </source>
</evidence>
<accession>A0A0G1KHH2</accession>
<gene>
    <name evidence="2" type="ORF">UW82_C0050G0006</name>
</gene>
<keyword evidence="1" id="KW-1133">Transmembrane helix</keyword>
<feature type="transmembrane region" description="Helical" evidence="1">
    <location>
        <begin position="6"/>
        <end position="27"/>
    </location>
</feature>
<dbReference type="EMBL" id="LCJU01000050">
    <property type="protein sequence ID" value="KKT83003.1"/>
    <property type="molecule type" value="Genomic_DNA"/>
</dbReference>
<evidence type="ECO:0000313" key="3">
    <source>
        <dbReference type="Proteomes" id="UP000034504"/>
    </source>
</evidence>
<organism evidence="2 3">
    <name type="scientific">candidate division WWE3 bacterium GW2011_GWC2_44_9</name>
    <dbReference type="NCBI Taxonomy" id="1619125"/>
    <lineage>
        <taxon>Bacteria</taxon>
        <taxon>Katanobacteria</taxon>
    </lineage>
</organism>
<reference evidence="2 3" key="1">
    <citation type="journal article" date="2015" name="Nature">
        <title>rRNA introns, odd ribosomes, and small enigmatic genomes across a large radiation of phyla.</title>
        <authorList>
            <person name="Brown C.T."/>
            <person name="Hug L.A."/>
            <person name="Thomas B.C."/>
            <person name="Sharon I."/>
            <person name="Castelle C.J."/>
            <person name="Singh A."/>
            <person name="Wilkins M.J."/>
            <person name="Williams K.H."/>
            <person name="Banfield J.F."/>
        </authorList>
    </citation>
    <scope>NUCLEOTIDE SEQUENCE [LARGE SCALE GENOMIC DNA]</scope>
</reference>
<evidence type="ECO:0000256" key="1">
    <source>
        <dbReference type="SAM" id="Phobius"/>
    </source>
</evidence>
<comment type="caution">
    <text evidence="2">The sequence shown here is derived from an EMBL/GenBank/DDBJ whole genome shotgun (WGS) entry which is preliminary data.</text>
</comment>
<protein>
    <submittedName>
        <fullName evidence="2">Uncharacterized protein</fullName>
    </submittedName>
</protein>
<keyword evidence="1" id="KW-0472">Membrane</keyword>
<dbReference type="AlphaFoldDB" id="A0A0G1KHH2"/>
<keyword evidence="1" id="KW-0812">Transmembrane</keyword>
<dbReference type="Proteomes" id="UP000034504">
    <property type="component" value="Unassembled WGS sequence"/>
</dbReference>
<name>A0A0G1KHH2_UNCKA</name>